<dbReference type="SFLD" id="SFLDG01126">
    <property type="entry name" value="C1.2:_Nucleotidase_Like"/>
    <property type="match status" value="1"/>
</dbReference>
<evidence type="ECO:0000313" key="3">
    <source>
        <dbReference type="Proteomes" id="UP000003346"/>
    </source>
</evidence>
<dbReference type="SFLD" id="SFLDG01145">
    <property type="entry name" value="C1.2.1"/>
    <property type="match status" value="1"/>
</dbReference>
<dbReference type="PANTHER" id="PTHR16504:SF4">
    <property type="entry name" value="5'(3')-DEOXYRIBONUCLEOTIDASE"/>
    <property type="match status" value="1"/>
</dbReference>
<dbReference type="SUPFAM" id="SSF56784">
    <property type="entry name" value="HAD-like"/>
    <property type="match status" value="1"/>
</dbReference>
<dbReference type="InterPro" id="IPR023214">
    <property type="entry name" value="HAD_sf"/>
</dbReference>
<dbReference type="EMBL" id="AAUV01000040">
    <property type="protein sequence ID" value="EAV39806.1"/>
    <property type="molecule type" value="Genomic_DNA"/>
</dbReference>
<reference evidence="2 3" key="1">
    <citation type="submission" date="2006-11" db="EMBL/GenBank/DDBJ databases">
        <authorList>
            <consortium name="Laboratoire de Microbiologie (Universite Bourgogne)"/>
            <consortium name="GENOME Express"/>
            <consortium name="UMR Oenologie Ampelologie (Universite Bordeaux 2)"/>
            <person name="Guzzo J."/>
        </authorList>
    </citation>
    <scope>NUCLEOTIDE SEQUENCE [LARGE SCALE GENOMIC DNA]</scope>
    <source>
        <strain evidence="2 3">ATCC BAA-1163</strain>
    </source>
</reference>
<dbReference type="Pfam" id="PF06941">
    <property type="entry name" value="NT5C"/>
    <property type="match status" value="1"/>
</dbReference>
<gene>
    <name evidence="2" type="ORF">OENOO_45007</name>
</gene>
<sequence length="217" mass="25365">MIVLYFFLLKILGDLMQPKLFFDMDNVLVDTLTVFDRLNPISYQVKKPDQIPGIYRRLPPIIGAIGAVKKLSEHYDTYILSTAPWENSSAWQDKLLWIFDYFGKDFDDIFYKKVILTHDKSFVRCSGGILIDDRPYHGASAWDDSNFGSFWLQYAFDPRLTWEKELIGLMIQASQIFLEAQVNEREALLLANDGFDGKYRLHGSFKDNNLRDWEKNK</sequence>
<dbReference type="InterPro" id="IPR010708">
    <property type="entry name" value="5'(3')-deoxyribonucleotidase"/>
</dbReference>
<dbReference type="GO" id="GO:0008253">
    <property type="term" value="F:5'-nucleotidase activity"/>
    <property type="evidence" value="ECO:0007669"/>
    <property type="project" value="InterPro"/>
</dbReference>
<accession>A0NI55</accession>
<name>A0NI55_OENOE</name>
<dbReference type="GO" id="GO:0009223">
    <property type="term" value="P:pyrimidine deoxyribonucleotide catabolic process"/>
    <property type="evidence" value="ECO:0007669"/>
    <property type="project" value="TreeGrafter"/>
</dbReference>
<evidence type="ECO:0000256" key="1">
    <source>
        <dbReference type="ARBA" id="ARBA00009589"/>
    </source>
</evidence>
<dbReference type="SFLD" id="SFLDS00003">
    <property type="entry name" value="Haloacid_Dehalogenase"/>
    <property type="match status" value="1"/>
</dbReference>
<dbReference type="Gene3D" id="3.40.50.1000">
    <property type="entry name" value="HAD superfamily/HAD-like"/>
    <property type="match status" value="1"/>
</dbReference>
<dbReference type="InterPro" id="IPR036412">
    <property type="entry name" value="HAD-like_sf"/>
</dbReference>
<proteinExistence type="inferred from homology"/>
<evidence type="ECO:0000313" key="2">
    <source>
        <dbReference type="EMBL" id="EAV39806.1"/>
    </source>
</evidence>
<comment type="caution">
    <text evidence="2">The sequence shown here is derived from an EMBL/GenBank/DDBJ whole genome shotgun (WGS) entry which is preliminary data.</text>
</comment>
<dbReference type="AlphaFoldDB" id="A0NI55"/>
<organism evidence="2 3">
    <name type="scientific">Oenococcus oeni ATCC BAA-1163</name>
    <dbReference type="NCBI Taxonomy" id="379360"/>
    <lineage>
        <taxon>Bacteria</taxon>
        <taxon>Bacillati</taxon>
        <taxon>Bacillota</taxon>
        <taxon>Bacilli</taxon>
        <taxon>Lactobacillales</taxon>
        <taxon>Lactobacillaceae</taxon>
        <taxon>Oenococcus</taxon>
    </lineage>
</organism>
<dbReference type="Proteomes" id="UP000003346">
    <property type="component" value="Unassembled WGS sequence"/>
</dbReference>
<protein>
    <submittedName>
        <fullName evidence="2">Uncharacterized protein</fullName>
    </submittedName>
</protein>
<comment type="similarity">
    <text evidence="1">Belongs to the 5'(3')-deoxyribonucleotidase family.</text>
</comment>
<dbReference type="PANTHER" id="PTHR16504">
    <property type="entry name" value="5'(3')-DEOXYRIBONUCLEOTIDASE"/>
    <property type="match status" value="1"/>
</dbReference>
<dbReference type="HOGENOM" id="CLU_1376690_0_0_9"/>